<dbReference type="EMBL" id="JACVVK020000449">
    <property type="protein sequence ID" value="KAK7474041.1"/>
    <property type="molecule type" value="Genomic_DNA"/>
</dbReference>
<evidence type="ECO:0000313" key="2">
    <source>
        <dbReference type="Proteomes" id="UP001519460"/>
    </source>
</evidence>
<organism evidence="1 2">
    <name type="scientific">Batillaria attramentaria</name>
    <dbReference type="NCBI Taxonomy" id="370345"/>
    <lineage>
        <taxon>Eukaryota</taxon>
        <taxon>Metazoa</taxon>
        <taxon>Spiralia</taxon>
        <taxon>Lophotrochozoa</taxon>
        <taxon>Mollusca</taxon>
        <taxon>Gastropoda</taxon>
        <taxon>Caenogastropoda</taxon>
        <taxon>Sorbeoconcha</taxon>
        <taxon>Cerithioidea</taxon>
        <taxon>Batillariidae</taxon>
        <taxon>Batillaria</taxon>
    </lineage>
</organism>
<protein>
    <submittedName>
        <fullName evidence="1">Uncharacterized protein</fullName>
    </submittedName>
</protein>
<dbReference type="AlphaFoldDB" id="A0ABD0JGK0"/>
<accession>A0ABD0JGK0</accession>
<sequence length="93" mass="10492">MSGPPITTPREGDLKIKVNAAYLHENTDDTSRDDKAGLRWTSSCVLVYWHIDRFESDYQDVLLEWALSLQPFPVKQVKPIIVIACPQHAAARG</sequence>
<dbReference type="Proteomes" id="UP001519460">
    <property type="component" value="Unassembled WGS sequence"/>
</dbReference>
<name>A0ABD0JGK0_9CAEN</name>
<keyword evidence="2" id="KW-1185">Reference proteome</keyword>
<reference evidence="1 2" key="1">
    <citation type="journal article" date="2023" name="Sci. Data">
        <title>Genome assembly of the Korean intertidal mud-creeper Batillaria attramentaria.</title>
        <authorList>
            <person name="Patra A.K."/>
            <person name="Ho P.T."/>
            <person name="Jun S."/>
            <person name="Lee S.J."/>
            <person name="Kim Y."/>
            <person name="Won Y.J."/>
        </authorList>
    </citation>
    <scope>NUCLEOTIDE SEQUENCE [LARGE SCALE GENOMIC DNA]</scope>
    <source>
        <strain evidence="1">Wonlab-2016</strain>
    </source>
</reference>
<proteinExistence type="predicted"/>
<evidence type="ECO:0000313" key="1">
    <source>
        <dbReference type="EMBL" id="KAK7474041.1"/>
    </source>
</evidence>
<gene>
    <name evidence="1" type="ORF">BaRGS_00034704</name>
</gene>
<comment type="caution">
    <text evidence="1">The sequence shown here is derived from an EMBL/GenBank/DDBJ whole genome shotgun (WGS) entry which is preliminary data.</text>
</comment>